<evidence type="ECO:0000256" key="1">
    <source>
        <dbReference type="SAM" id="Coils"/>
    </source>
</evidence>
<sequence length="325" mass="37764">MWILLERSPSAVKLKVDLSKVKDLNDFKCIFKRKFEDINLKFLSNNSTDKNSLAVCYLLTNANIVVNYSYEYKHSSSKISYTSDSLNLLKEVIKKKYENLKTKEFYFLNDKIEIRNDKWDLKDVFKKILKKLNYEYLSDILRFNLNRLPSLILPFTKDKLKKFVKELQQALNALNNECDNKSMACLYINAFIKFTVCYIKDHINESTQLCVEKQLDGSYRYGPVDYMVKLTEILMLLCKVKSENMNKEVVQVVVQMQRKFGFISGKIVLCTESKTSMGCDISASLILTFDKSSGPKKLEISVLYVLPLAKCFLCVLMIGILHQEH</sequence>
<proteinExistence type="predicted"/>
<dbReference type="EMBL" id="PQFF01000425">
    <property type="protein sequence ID" value="RHZ50947.1"/>
    <property type="molecule type" value="Genomic_DNA"/>
</dbReference>
<keyword evidence="2" id="KW-0472">Membrane</keyword>
<gene>
    <name evidence="3" type="ORF">Glove_487g56</name>
</gene>
<accession>A0A397GK98</accession>
<evidence type="ECO:0000256" key="2">
    <source>
        <dbReference type="SAM" id="Phobius"/>
    </source>
</evidence>
<keyword evidence="2" id="KW-1133">Transmembrane helix</keyword>
<keyword evidence="2" id="KW-0812">Transmembrane</keyword>
<name>A0A397GK98_9GLOM</name>
<evidence type="ECO:0000313" key="3">
    <source>
        <dbReference type="EMBL" id="RHZ50947.1"/>
    </source>
</evidence>
<keyword evidence="4" id="KW-1185">Reference proteome</keyword>
<dbReference type="OrthoDB" id="2382295at2759"/>
<dbReference type="Proteomes" id="UP000266861">
    <property type="component" value="Unassembled WGS sequence"/>
</dbReference>
<protein>
    <submittedName>
        <fullName evidence="3">Uncharacterized protein</fullName>
    </submittedName>
</protein>
<comment type="caution">
    <text evidence="3">The sequence shown here is derived from an EMBL/GenBank/DDBJ whole genome shotgun (WGS) entry which is preliminary data.</text>
</comment>
<evidence type="ECO:0000313" key="4">
    <source>
        <dbReference type="Proteomes" id="UP000266861"/>
    </source>
</evidence>
<organism evidence="3 4">
    <name type="scientific">Diversispora epigaea</name>
    <dbReference type="NCBI Taxonomy" id="1348612"/>
    <lineage>
        <taxon>Eukaryota</taxon>
        <taxon>Fungi</taxon>
        <taxon>Fungi incertae sedis</taxon>
        <taxon>Mucoromycota</taxon>
        <taxon>Glomeromycotina</taxon>
        <taxon>Glomeromycetes</taxon>
        <taxon>Diversisporales</taxon>
        <taxon>Diversisporaceae</taxon>
        <taxon>Diversispora</taxon>
    </lineage>
</organism>
<feature type="transmembrane region" description="Helical" evidence="2">
    <location>
        <begin position="301"/>
        <end position="321"/>
    </location>
</feature>
<keyword evidence="1" id="KW-0175">Coiled coil</keyword>
<feature type="coiled-coil region" evidence="1">
    <location>
        <begin position="157"/>
        <end position="184"/>
    </location>
</feature>
<reference evidence="3 4" key="1">
    <citation type="submission" date="2018-08" db="EMBL/GenBank/DDBJ databases">
        <title>Genome and evolution of the arbuscular mycorrhizal fungus Diversispora epigaea (formerly Glomus versiforme) and its bacterial endosymbionts.</title>
        <authorList>
            <person name="Sun X."/>
            <person name="Fei Z."/>
            <person name="Harrison M."/>
        </authorList>
    </citation>
    <scope>NUCLEOTIDE SEQUENCE [LARGE SCALE GENOMIC DNA]</scope>
    <source>
        <strain evidence="3 4">IT104</strain>
    </source>
</reference>
<dbReference type="AlphaFoldDB" id="A0A397GK98"/>